<dbReference type="PANTHER" id="PTHR11092:SF0">
    <property type="entry name" value="EPIMERASE FAMILY PROTEIN SDR39U1"/>
    <property type="match status" value="1"/>
</dbReference>
<protein>
    <recommendedName>
        <fullName evidence="1">DUF1731 domain-containing protein</fullName>
    </recommendedName>
</protein>
<comment type="caution">
    <text evidence="2">The sequence shown here is derived from an EMBL/GenBank/DDBJ whole genome shotgun (WGS) entry which is preliminary data.</text>
</comment>
<gene>
    <name evidence="2" type="ORF">WJX74_010713</name>
</gene>
<dbReference type="InterPro" id="IPR036291">
    <property type="entry name" value="NAD(P)-bd_dom_sf"/>
</dbReference>
<dbReference type="PANTHER" id="PTHR11092">
    <property type="entry name" value="SUGAR NUCLEOTIDE EPIMERASE RELATED"/>
    <property type="match status" value="1"/>
</dbReference>
<dbReference type="SUPFAM" id="SSF51735">
    <property type="entry name" value="NAD(P)-binding Rossmann-fold domains"/>
    <property type="match status" value="1"/>
</dbReference>
<accession>A0AAW1RQH3</accession>
<evidence type="ECO:0000313" key="3">
    <source>
        <dbReference type="Proteomes" id="UP001438707"/>
    </source>
</evidence>
<keyword evidence="3" id="KW-1185">Reference proteome</keyword>
<dbReference type="Pfam" id="PF08338">
    <property type="entry name" value="DUF1731"/>
    <property type="match status" value="1"/>
</dbReference>
<dbReference type="Gene3D" id="3.40.50.720">
    <property type="entry name" value="NAD(P)-binding Rossmann-like Domain"/>
    <property type="match status" value="1"/>
</dbReference>
<evidence type="ECO:0000313" key="2">
    <source>
        <dbReference type="EMBL" id="KAK9835908.1"/>
    </source>
</evidence>
<name>A0AAW1RQH3_9CHLO</name>
<dbReference type="Proteomes" id="UP001438707">
    <property type="component" value="Unassembled WGS sequence"/>
</dbReference>
<proteinExistence type="predicted"/>
<sequence>MMPVFQIFAGGPLGSGQQWCSWIHRDDLVNLYLEAVTNDKFNGVYNATAPNPVRMAELCSSLGTTLGRPSWLPVPDFALQVVLGEGAQTVLEGQRVLPARAQEEGFSFQYNNVNAALKNIYKGA</sequence>
<feature type="domain" description="DUF1731" evidence="1">
    <location>
        <begin position="74"/>
        <end position="120"/>
    </location>
</feature>
<organism evidence="2 3">
    <name type="scientific">Apatococcus lobatus</name>
    <dbReference type="NCBI Taxonomy" id="904363"/>
    <lineage>
        <taxon>Eukaryota</taxon>
        <taxon>Viridiplantae</taxon>
        <taxon>Chlorophyta</taxon>
        <taxon>core chlorophytes</taxon>
        <taxon>Trebouxiophyceae</taxon>
        <taxon>Chlorellales</taxon>
        <taxon>Chlorellaceae</taxon>
        <taxon>Apatococcus</taxon>
    </lineage>
</organism>
<evidence type="ECO:0000259" key="1">
    <source>
        <dbReference type="Pfam" id="PF08338"/>
    </source>
</evidence>
<dbReference type="AlphaFoldDB" id="A0AAW1RQH3"/>
<dbReference type="EMBL" id="JALJOS010000008">
    <property type="protein sequence ID" value="KAK9835908.1"/>
    <property type="molecule type" value="Genomic_DNA"/>
</dbReference>
<dbReference type="InterPro" id="IPR013549">
    <property type="entry name" value="DUF1731"/>
</dbReference>
<reference evidence="2 3" key="1">
    <citation type="journal article" date="2024" name="Nat. Commun.">
        <title>Phylogenomics reveals the evolutionary origins of lichenization in chlorophyte algae.</title>
        <authorList>
            <person name="Puginier C."/>
            <person name="Libourel C."/>
            <person name="Otte J."/>
            <person name="Skaloud P."/>
            <person name="Haon M."/>
            <person name="Grisel S."/>
            <person name="Petersen M."/>
            <person name="Berrin J.G."/>
            <person name="Delaux P.M."/>
            <person name="Dal Grande F."/>
            <person name="Keller J."/>
        </authorList>
    </citation>
    <scope>NUCLEOTIDE SEQUENCE [LARGE SCALE GENOMIC DNA]</scope>
    <source>
        <strain evidence="2 3">SAG 2145</strain>
    </source>
</reference>